<keyword evidence="2" id="KW-1003">Cell membrane</keyword>
<dbReference type="HOGENOM" id="CLU_055438_0_1_6"/>
<dbReference type="CDD" id="cd09971">
    <property type="entry name" value="SdiA-regulated"/>
    <property type="match status" value="1"/>
</dbReference>
<gene>
    <name evidence="4" type="ordered locus">ROD_48211</name>
</gene>
<sequence length="291" mass="32733">MLMKRIISTLKRPLVGMTMLILLLAGVGCTLLAGAMADRERADSSLRHYRVTLDGKAIAGVTKNISSLTWSEKSDTLFSTVNKPATILELTKEGELLRAIPVDFVRDMETIEYVGNDTFVVSDESDYTIYVITLDAQSQVNIVKKVKFALQDTPTNSGFEGLAWSRHDRTFWFFKEWKPIEIYQVRGLLRNDDLSISKDATLQRHLHIKDISGAEFNPRSNTLLILSHESQRLQEVTRDGEIIGTLSLKKGRHGLAKDIRQPEGIAMDDQGTIFIVAEPNLFYRFTPDGGE</sequence>
<dbReference type="GO" id="GO:0005886">
    <property type="term" value="C:plasma membrane"/>
    <property type="evidence" value="ECO:0007669"/>
    <property type="project" value="UniProtKB-SubCell"/>
</dbReference>
<evidence type="ECO:0000256" key="3">
    <source>
        <dbReference type="ARBA" id="ARBA00023136"/>
    </source>
</evidence>
<dbReference type="RefSeq" id="WP_012908681.1">
    <property type="nucleotide sequence ID" value="NC_013716.1"/>
</dbReference>
<protein>
    <submittedName>
        <fullName evidence="4">Exported protein</fullName>
    </submittedName>
</protein>
<accession>D2TR28</accession>
<comment type="subcellular location">
    <subcellularLocation>
        <location evidence="1">Cell membrane</location>
        <topology evidence="1">Single-pass membrane protein</topology>
    </subcellularLocation>
</comment>
<dbReference type="PROSITE" id="PS51257">
    <property type="entry name" value="PROKAR_LIPOPROTEIN"/>
    <property type="match status" value="1"/>
</dbReference>
<proteinExistence type="predicted"/>
<reference evidence="4 5" key="1">
    <citation type="journal article" date="2010" name="J. Bacteriol.">
        <title>The Citrobacter rodentium genome sequence reveals convergent evolution with human pathogenic Escherichia coli.</title>
        <authorList>
            <person name="Petty N.K."/>
            <person name="Bulgin R."/>
            <person name="Crepin V.F."/>
            <person name="Cerdeno-Tarraga A.M."/>
            <person name="Schroeder G.N."/>
            <person name="Quail M.A."/>
            <person name="Lennard N."/>
            <person name="Corton C."/>
            <person name="Barron A."/>
            <person name="Clark L."/>
            <person name="Toribio A.L."/>
            <person name="Parkhill J."/>
            <person name="Dougan G."/>
            <person name="Frankel G."/>
            <person name="Thomson N.R."/>
        </authorList>
    </citation>
    <scope>NUCLEOTIDE SEQUENCE [LARGE SCALE GENOMIC DNA]</scope>
    <source>
        <strain evidence="4 5">ICC168</strain>
    </source>
</reference>
<keyword evidence="5" id="KW-1185">Reference proteome</keyword>
<dbReference type="Pfam" id="PF06977">
    <property type="entry name" value="SdiA-regulated"/>
    <property type="match status" value="1"/>
</dbReference>
<dbReference type="AlphaFoldDB" id="D2TR28"/>
<dbReference type="STRING" id="637910.ROD_48211"/>
<dbReference type="KEGG" id="cro:ROD_48211"/>
<evidence type="ECO:0000256" key="2">
    <source>
        <dbReference type="ARBA" id="ARBA00022475"/>
    </source>
</evidence>
<organism evidence="4 5">
    <name type="scientific">Citrobacter rodentium (strain ICC168)</name>
    <name type="common">Citrobacter freundii biotype 4280</name>
    <dbReference type="NCBI Taxonomy" id="637910"/>
    <lineage>
        <taxon>Bacteria</taxon>
        <taxon>Pseudomonadati</taxon>
        <taxon>Pseudomonadota</taxon>
        <taxon>Gammaproteobacteria</taxon>
        <taxon>Enterobacterales</taxon>
        <taxon>Enterobacteriaceae</taxon>
        <taxon>Citrobacter</taxon>
    </lineage>
</organism>
<keyword evidence="3" id="KW-0472">Membrane</keyword>
<dbReference type="SUPFAM" id="SSF50956">
    <property type="entry name" value="Thermostable phytase (3-phytase)"/>
    <property type="match status" value="1"/>
</dbReference>
<evidence type="ECO:0000256" key="1">
    <source>
        <dbReference type="ARBA" id="ARBA00004162"/>
    </source>
</evidence>
<dbReference type="EMBL" id="FN543502">
    <property type="protein sequence ID" value="CBG91508.1"/>
    <property type="molecule type" value="Genomic_DNA"/>
</dbReference>
<evidence type="ECO:0000313" key="4">
    <source>
        <dbReference type="EMBL" id="CBG91508.1"/>
    </source>
</evidence>
<dbReference type="InterPro" id="IPR009722">
    <property type="entry name" value="YjiK/CarP"/>
</dbReference>
<dbReference type="eggNOG" id="COG3204">
    <property type="taxonomic scope" value="Bacteria"/>
</dbReference>
<name>D2TR28_CITRI</name>
<dbReference type="Proteomes" id="UP000001889">
    <property type="component" value="Chromosome"/>
</dbReference>
<evidence type="ECO:0000313" key="5">
    <source>
        <dbReference type="Proteomes" id="UP000001889"/>
    </source>
</evidence>